<keyword evidence="2" id="KW-1185">Reference proteome</keyword>
<comment type="caution">
    <text evidence="1">The sequence shown here is derived from an EMBL/GenBank/DDBJ whole genome shotgun (WGS) entry which is preliminary data.</text>
</comment>
<organism evidence="1 2">
    <name type="scientific">Anaerococcus faecalis</name>
    <dbReference type="NCBI Taxonomy" id="2742993"/>
    <lineage>
        <taxon>Bacteria</taxon>
        <taxon>Bacillati</taxon>
        <taxon>Bacillota</taxon>
        <taxon>Tissierellia</taxon>
        <taxon>Tissierellales</taxon>
        <taxon>Peptoniphilaceae</taxon>
        <taxon>Anaerococcus</taxon>
    </lineage>
</organism>
<reference evidence="1 2" key="1">
    <citation type="submission" date="2020-06" db="EMBL/GenBank/DDBJ databases">
        <title>Anaerococcus sp. nov., isolated form swine feces.</title>
        <authorList>
            <person name="Yu S."/>
        </authorList>
    </citation>
    <scope>NUCLEOTIDE SEQUENCE [LARGE SCALE GENOMIC DNA]</scope>
    <source>
        <strain evidence="1 2">AGMB00486</strain>
    </source>
</reference>
<dbReference type="RefSeq" id="WP_154541563.1">
    <property type="nucleotide sequence ID" value="NZ_JABVBA010000004.1"/>
</dbReference>
<evidence type="ECO:0000313" key="2">
    <source>
        <dbReference type="Proteomes" id="UP000540919"/>
    </source>
</evidence>
<name>A0ABX2N9F1_9FIRM</name>
<sequence>MRVNENKQVFTKPVVHQGESKVIHVVCKSANCSGSSTNISINKLDEVTKSKVA</sequence>
<dbReference type="Proteomes" id="UP000540919">
    <property type="component" value="Unassembled WGS sequence"/>
</dbReference>
<dbReference type="EMBL" id="JABVBA010000004">
    <property type="protein sequence ID" value="NVF11314.1"/>
    <property type="molecule type" value="Genomic_DNA"/>
</dbReference>
<accession>A0ABX2N9F1</accession>
<proteinExistence type="predicted"/>
<evidence type="ECO:0000313" key="1">
    <source>
        <dbReference type="EMBL" id="NVF11314.1"/>
    </source>
</evidence>
<evidence type="ECO:0008006" key="3">
    <source>
        <dbReference type="Google" id="ProtNLM"/>
    </source>
</evidence>
<protein>
    <recommendedName>
        <fullName evidence="3">Mobile element protein</fullName>
    </recommendedName>
</protein>
<gene>
    <name evidence="1" type="ORF">HV819_04830</name>
</gene>